<gene>
    <name evidence="3" type="ORF">JIN84_13355</name>
</gene>
<keyword evidence="1 2" id="KW-0732">Signal</keyword>
<dbReference type="InterPro" id="IPR013425">
    <property type="entry name" value="Autotrns_rpt"/>
</dbReference>
<feature type="signal peptide" evidence="2">
    <location>
        <begin position="1"/>
        <end position="30"/>
    </location>
</feature>
<keyword evidence="4" id="KW-1185">Reference proteome</keyword>
<protein>
    <submittedName>
        <fullName evidence="3">Autotransporter-associated beta strand repeat-containing protein</fullName>
    </submittedName>
</protein>
<evidence type="ECO:0000256" key="1">
    <source>
        <dbReference type="ARBA" id="ARBA00022729"/>
    </source>
</evidence>
<comment type="caution">
    <text evidence="3">The sequence shown here is derived from an EMBL/GenBank/DDBJ whole genome shotgun (WGS) entry which is preliminary data.</text>
</comment>
<evidence type="ECO:0000256" key="2">
    <source>
        <dbReference type="SAM" id="SignalP"/>
    </source>
</evidence>
<reference evidence="3" key="1">
    <citation type="submission" date="2021-01" db="EMBL/GenBank/DDBJ databases">
        <title>Modified the classification status of verrucomicrobia.</title>
        <authorList>
            <person name="Feng X."/>
        </authorList>
    </citation>
    <scope>NUCLEOTIDE SEQUENCE</scope>
    <source>
        <strain evidence="3">JCM 18052</strain>
    </source>
</reference>
<dbReference type="Gene3D" id="2.160.20.20">
    <property type="match status" value="2"/>
</dbReference>
<dbReference type="SUPFAM" id="SSF51126">
    <property type="entry name" value="Pectin lyase-like"/>
    <property type="match status" value="3"/>
</dbReference>
<dbReference type="Pfam" id="PF12951">
    <property type="entry name" value="PATR"/>
    <property type="match status" value="7"/>
</dbReference>
<accession>A0A934V7W8</accession>
<dbReference type="InterPro" id="IPR012332">
    <property type="entry name" value="Autotransporter_pectin_lyase_C"/>
</dbReference>
<feature type="chain" id="PRO_5036912806" evidence="2">
    <location>
        <begin position="31"/>
        <end position="1983"/>
    </location>
</feature>
<dbReference type="InterPro" id="IPR011050">
    <property type="entry name" value="Pectin_lyase_fold/virulence"/>
</dbReference>
<dbReference type="EMBL" id="JAENIK010000011">
    <property type="protein sequence ID" value="MBK1816607.1"/>
    <property type="molecule type" value="Genomic_DNA"/>
</dbReference>
<evidence type="ECO:0000313" key="4">
    <source>
        <dbReference type="Proteomes" id="UP000600139"/>
    </source>
</evidence>
<evidence type="ECO:0000313" key="3">
    <source>
        <dbReference type="EMBL" id="MBK1816607.1"/>
    </source>
</evidence>
<name>A0A934V7W8_9BACT</name>
<dbReference type="RefSeq" id="WP_200351540.1">
    <property type="nucleotide sequence ID" value="NZ_BAABHZ010000006.1"/>
</dbReference>
<dbReference type="Proteomes" id="UP000600139">
    <property type="component" value="Unassembled WGS sequence"/>
</dbReference>
<proteinExistence type="predicted"/>
<sequence>MKPNRSNPLHLRILAAGFTSLIVLSGSAPAADVFKANNPLNLNQTSSWVSGSLPTAADVAVWDNTVTGAMNPGLGADASWLGIKVLNPTGLVSIGTGTSALTLGASGINMAAATENLVLAPGTLNLTTNQTWNVAAGREIRLAGISPGLANSNVDGTGVVTVQGGGTVDANQGTAAGTGLAGFSGKWIIENNTTLRGTGTGALAWGTSTAADTITLKGGTLAVGGLSGTDASYTWPQPISLADATTSRISGQNTAVGATARELILTGAITGTGNLNFGKTQTGGQVFVLNNLSNTAGVRNNVMGTGTITVTGVTLQPRAAGTNNVIIHNNNIKLVGGTLISDDAQQTFAGTITLEGVNNVQARWNDKPVTFTGALVDGTAPGSLTLLGGITKLHGVNSYTGWTTQDGGQLSVTPDTVGATSSIASLRTRSDVLLGNNVLFNITSGTLLQRMTNGFWIKASGTGAVGRLTSSSGTLNLSSVDANWVTTTGILTGADHQIQTPIVDFNGSTPLLLTKSGVNNVALTTANTHTGGTTVNAGRVQANNAASFGTGTVTVASGGQAWLNAIGGTYTNNFTITGAGPTETLTTPVAGDTNYGAIRFNNNTISGNVTVGTGGARITGVSAGGTITGTLTGSEPLEINSTDAAAANANGTVTLAGNASGYTGTVTVSRGGLTIGGAFGGSVVKNSGTTLTVNGTHAGAHTHTTGILQGTGTFSTGLTLNGATPADVLNIVPGALHVTGGLTLSGTTTVRASGLGGNIPVIHYTGALTGTSANLFLENAASFRPGTQFNTSVPGIITLDVVGVPITWTGSINRDWNTTVSNWDKSGSPDKYFQSDIVTFNDAGSGTINIIGNIAPRSITINNTGSNHYTFSGDANNLISGTTGITKTGDANLTLTSSNSFLGAVSLGSGTDSGGLSTFAARQVYSGGTTISGNGTVLDLTAGGGAGGVIRGTVNITNGGILRLTTGDATGYSGGSDSITVMNISNGGALEINNGANNQTFGNMAITMKGGNITKGEGAAAYNGSFDMFNGSASITTLASPDTSIIESGVNIGLRQPNTVITTAAGTTSTGIDLQINGSINNSPISFANPNLTKEGPGTLCLNNYAVSGIGNSTVYTGTTTINAGTLMVGDGGTNGIIGTGPIVDNGTLAFNRSDDLAPANVITGTGALVQQGTGVLTLTGGGTRSGDTVVNAGRLNIGATPFTASTFRVNAGGTLGTNVAPANSTGTIAGLSFNGGTASLRVNSTTSDKLAVTATNGFSVASPSSISLIPSGNLQLNDVIPLIDYEGAIGGASGFAGLSIVASGNPHLAFTLQNNLVDTRVEAKVTAADTLVWAGNVDGFWDEEATPNWKTSSNGSSSKFYDFDRVRFTDAAGAANTTVTLAGEIIPNTVEFDSTFDYLLEGEGIHGVATLVKNNTGKTTLNNPNTYTGPTTINAGTLELGDQGDLGATAITNNSILVYNRTDAPVFDQVISGTGQLVKRGTGSVTLDGASTFSGPVLVEEGTLIVGNGTPLGGVASGVTVANGAELNINGKTLPVGETVSFAGIGTAGGNGFSLKGGGLIQGTVNLSGDATVGDLGTGTLNFGTGGAPVNITGAHTLTKAGADKVWYRAPENGAGNTLGALVINGGTFGIEANDNGLNGVPVTVNAGGIFAAWAKADGLTPSSQNNAITLNGGAVGADFSGVTWTGPVTLTADSGLGAAGSGMNFTISGVISQTGGSFGLTKTETSTATLTAINTYTGNTTVNAGGINLADNAGLKFVIGANGVNNKITGAGTAIIDGDFTLDLTGAATANGNSWTLVDTATKTFGSTFTIQGLTESGDVHTGVIGGNVWTFTEATGVLSVATSSGGYNSWVANYPTLPVNQRGPNADYDADGLSNLLEYTLGGSPVLVDAASIAPTGTRSGSSFVVTFKRSDASEADTTQTVQYGSDLAGWTNVPIGASPGAGMVVITENAPTAELDTVTVTIPTSGNTKFFARLRVTQP</sequence>
<dbReference type="NCBIfam" id="TIGR02601">
    <property type="entry name" value="autotrns_rpt"/>
    <property type="match status" value="3"/>
</dbReference>
<organism evidence="3 4">
    <name type="scientific">Luteolibacter yonseiensis</name>
    <dbReference type="NCBI Taxonomy" id="1144680"/>
    <lineage>
        <taxon>Bacteria</taxon>
        <taxon>Pseudomonadati</taxon>
        <taxon>Verrucomicrobiota</taxon>
        <taxon>Verrucomicrobiia</taxon>
        <taxon>Verrucomicrobiales</taxon>
        <taxon>Verrucomicrobiaceae</taxon>
        <taxon>Luteolibacter</taxon>
    </lineage>
</organism>